<organism evidence="4 5">
    <name type="scientific">Ambispora gerdemannii</name>
    <dbReference type="NCBI Taxonomy" id="144530"/>
    <lineage>
        <taxon>Eukaryota</taxon>
        <taxon>Fungi</taxon>
        <taxon>Fungi incertae sedis</taxon>
        <taxon>Mucoromycota</taxon>
        <taxon>Glomeromycotina</taxon>
        <taxon>Glomeromycetes</taxon>
        <taxon>Archaeosporales</taxon>
        <taxon>Ambisporaceae</taxon>
        <taxon>Ambispora</taxon>
    </lineage>
</organism>
<evidence type="ECO:0000313" key="4">
    <source>
        <dbReference type="EMBL" id="CAG8671238.1"/>
    </source>
</evidence>
<reference evidence="4" key="1">
    <citation type="submission" date="2021-06" db="EMBL/GenBank/DDBJ databases">
        <authorList>
            <person name="Kallberg Y."/>
            <person name="Tangrot J."/>
            <person name="Rosling A."/>
        </authorList>
    </citation>
    <scope>NUCLEOTIDE SEQUENCE</scope>
    <source>
        <strain evidence="4">MT106</strain>
    </source>
</reference>
<proteinExistence type="predicted"/>
<keyword evidence="3" id="KW-0812">Transmembrane</keyword>
<dbReference type="AlphaFoldDB" id="A0A9N9EBW8"/>
<dbReference type="Proteomes" id="UP000789831">
    <property type="component" value="Unassembled WGS sequence"/>
</dbReference>
<keyword evidence="3" id="KW-0472">Membrane</keyword>
<feature type="transmembrane region" description="Helical" evidence="3">
    <location>
        <begin position="186"/>
        <end position="212"/>
    </location>
</feature>
<keyword evidence="1" id="KW-0175">Coiled coil</keyword>
<evidence type="ECO:0000313" key="5">
    <source>
        <dbReference type="Proteomes" id="UP000789831"/>
    </source>
</evidence>
<keyword evidence="3" id="KW-1133">Transmembrane helix</keyword>
<feature type="region of interest" description="Disordered" evidence="2">
    <location>
        <begin position="245"/>
        <end position="269"/>
    </location>
</feature>
<comment type="caution">
    <text evidence="4">The sequence shown here is derived from an EMBL/GenBank/DDBJ whole genome shotgun (WGS) entry which is preliminary data.</text>
</comment>
<feature type="transmembrane region" description="Helical" evidence="3">
    <location>
        <begin position="149"/>
        <end position="174"/>
    </location>
</feature>
<evidence type="ECO:0000256" key="3">
    <source>
        <dbReference type="SAM" id="Phobius"/>
    </source>
</evidence>
<keyword evidence="5" id="KW-1185">Reference proteome</keyword>
<sequence length="285" mass="31690">MTNTNNPELEKLDNFLIKYEKIIKEEVSRCDEKLESVEINEKQKTELRNKKQELETKFEKAQSYLDKIRIPENLCERYGFKYGDDKKPITLDIIEELSEQLKLNPEENFYVAEEVLEREEIGGGITLENKDEIFLKSHLIEEETNKGKFIGVASGIGTGAAGGAAAGAGLMVALSPWTFGLSLSLIPTAAAVGAVAGGLGGGTTGFMAGLAFDKLSNSEKIEIKNEIKGLLEDYKTMMEEKSRGCQDIINNEVSESGEKEESQKQKENYDNEVKEIVAYIENNNN</sequence>
<dbReference type="EMBL" id="CAJVPL010007763">
    <property type="protein sequence ID" value="CAG8671238.1"/>
    <property type="molecule type" value="Genomic_DNA"/>
</dbReference>
<name>A0A9N9EBW8_9GLOM</name>
<feature type="coiled-coil region" evidence="1">
    <location>
        <begin position="37"/>
        <end position="64"/>
    </location>
</feature>
<accession>A0A9N9EBW8</accession>
<gene>
    <name evidence="4" type="ORF">AGERDE_LOCUS12265</name>
</gene>
<evidence type="ECO:0000256" key="1">
    <source>
        <dbReference type="SAM" id="Coils"/>
    </source>
</evidence>
<protein>
    <submittedName>
        <fullName evidence="4">8745_t:CDS:1</fullName>
    </submittedName>
</protein>
<dbReference type="OrthoDB" id="2449116at2759"/>
<evidence type="ECO:0000256" key="2">
    <source>
        <dbReference type="SAM" id="MobiDB-lite"/>
    </source>
</evidence>
<feature type="compositionally biased region" description="Basic and acidic residues" evidence="2">
    <location>
        <begin position="256"/>
        <end position="269"/>
    </location>
</feature>